<dbReference type="Proteomes" id="UP001321473">
    <property type="component" value="Unassembled WGS sequence"/>
</dbReference>
<feature type="compositionally biased region" description="Basic and acidic residues" evidence="6">
    <location>
        <begin position="51"/>
        <end position="62"/>
    </location>
</feature>
<organism evidence="8 9">
    <name type="scientific">Amblyomma americanum</name>
    <name type="common">Lone star tick</name>
    <dbReference type="NCBI Taxonomy" id="6943"/>
    <lineage>
        <taxon>Eukaryota</taxon>
        <taxon>Metazoa</taxon>
        <taxon>Ecdysozoa</taxon>
        <taxon>Arthropoda</taxon>
        <taxon>Chelicerata</taxon>
        <taxon>Arachnida</taxon>
        <taxon>Acari</taxon>
        <taxon>Parasitiformes</taxon>
        <taxon>Ixodida</taxon>
        <taxon>Ixodoidea</taxon>
        <taxon>Ixodidae</taxon>
        <taxon>Amblyomminae</taxon>
        <taxon>Amblyomma</taxon>
    </lineage>
</organism>
<dbReference type="Pfam" id="PF03098">
    <property type="entry name" value="An_peroxidase"/>
    <property type="match status" value="1"/>
</dbReference>
<keyword evidence="4 7" id="KW-0732">Signal</keyword>
<evidence type="ECO:0000313" key="8">
    <source>
        <dbReference type="EMBL" id="KAK8761120.1"/>
    </source>
</evidence>
<dbReference type="PANTHER" id="PTHR11475:SF143">
    <property type="entry name" value="PUTATIVE-RELATED"/>
    <property type="match status" value="1"/>
</dbReference>
<comment type="subcellular location">
    <subcellularLocation>
        <location evidence="1">Secreted</location>
    </subcellularLocation>
</comment>
<dbReference type="GO" id="GO:0004601">
    <property type="term" value="F:peroxidase activity"/>
    <property type="evidence" value="ECO:0007669"/>
    <property type="project" value="UniProtKB-KW"/>
</dbReference>
<name>A0AAQ4DF80_AMBAM</name>
<keyword evidence="9" id="KW-1185">Reference proteome</keyword>
<feature type="signal peptide" evidence="7">
    <location>
        <begin position="1"/>
        <end position="20"/>
    </location>
</feature>
<evidence type="ECO:0000256" key="7">
    <source>
        <dbReference type="SAM" id="SignalP"/>
    </source>
</evidence>
<evidence type="ECO:0000256" key="1">
    <source>
        <dbReference type="ARBA" id="ARBA00004613"/>
    </source>
</evidence>
<evidence type="ECO:0000256" key="2">
    <source>
        <dbReference type="ARBA" id="ARBA00022525"/>
    </source>
</evidence>
<accession>A0AAQ4DF80</accession>
<dbReference type="GO" id="GO:0046872">
    <property type="term" value="F:metal ion binding"/>
    <property type="evidence" value="ECO:0007669"/>
    <property type="project" value="UniProtKB-KW"/>
</dbReference>
<feature type="binding site" description="axial binding residue" evidence="5">
    <location>
        <position position="474"/>
    </location>
    <ligand>
        <name>heme b</name>
        <dbReference type="ChEBI" id="CHEBI:60344"/>
    </ligand>
    <ligandPart>
        <name>Fe</name>
        <dbReference type="ChEBI" id="CHEBI:18248"/>
    </ligandPart>
</feature>
<keyword evidence="5" id="KW-0479">Metal-binding</keyword>
<proteinExistence type="predicted"/>
<evidence type="ECO:0000256" key="4">
    <source>
        <dbReference type="ARBA" id="ARBA00022729"/>
    </source>
</evidence>
<dbReference type="GO" id="GO:0020037">
    <property type="term" value="F:heme binding"/>
    <property type="evidence" value="ECO:0007669"/>
    <property type="project" value="InterPro"/>
</dbReference>
<keyword evidence="3" id="KW-0560">Oxidoreductase</keyword>
<evidence type="ECO:0008006" key="10">
    <source>
        <dbReference type="Google" id="ProtNLM"/>
    </source>
</evidence>
<dbReference type="InterPro" id="IPR019791">
    <property type="entry name" value="Haem_peroxidase_animal"/>
</dbReference>
<dbReference type="CDD" id="cd09823">
    <property type="entry name" value="peroxinectin_like"/>
    <property type="match status" value="1"/>
</dbReference>
<feature type="non-terminal residue" evidence="8">
    <location>
        <position position="1"/>
    </location>
</feature>
<dbReference type="InterPro" id="IPR037120">
    <property type="entry name" value="Haem_peroxidase_sf_animal"/>
</dbReference>
<dbReference type="PANTHER" id="PTHR11475">
    <property type="entry name" value="OXIDASE/PEROXIDASE"/>
    <property type="match status" value="1"/>
</dbReference>
<dbReference type="InterPro" id="IPR010255">
    <property type="entry name" value="Haem_peroxidase_sf"/>
</dbReference>
<evidence type="ECO:0000256" key="3">
    <source>
        <dbReference type="ARBA" id="ARBA00022559"/>
    </source>
</evidence>
<feature type="region of interest" description="Disordered" evidence="6">
    <location>
        <begin position="51"/>
        <end position="71"/>
    </location>
</feature>
<dbReference type="GO" id="GO:0005576">
    <property type="term" value="C:extracellular region"/>
    <property type="evidence" value="ECO:0007669"/>
    <property type="project" value="UniProtKB-SubCell"/>
</dbReference>
<reference evidence="8 9" key="1">
    <citation type="journal article" date="2023" name="Arcadia Sci">
        <title>De novo assembly of a long-read Amblyomma americanum tick genome.</title>
        <authorList>
            <person name="Chou S."/>
            <person name="Poskanzer K.E."/>
            <person name="Rollins M."/>
            <person name="Thuy-Boun P.S."/>
        </authorList>
    </citation>
    <scope>NUCLEOTIDE SEQUENCE [LARGE SCALE GENOMIC DNA]</scope>
    <source>
        <strain evidence="8">F_SG_1</strain>
        <tissue evidence="8">Salivary glands</tissue>
    </source>
</reference>
<keyword evidence="3" id="KW-0575">Peroxidase</keyword>
<protein>
    <recommendedName>
        <fullName evidence="10">Peroxidase</fullName>
    </recommendedName>
</protein>
<dbReference type="Gene3D" id="1.10.640.10">
    <property type="entry name" value="Haem peroxidase domain superfamily, animal type"/>
    <property type="match status" value="1"/>
</dbReference>
<evidence type="ECO:0000313" key="9">
    <source>
        <dbReference type="Proteomes" id="UP001321473"/>
    </source>
</evidence>
<dbReference type="PRINTS" id="PR00457">
    <property type="entry name" value="ANPEROXIDASE"/>
</dbReference>
<keyword evidence="5" id="KW-0349">Heme</keyword>
<dbReference type="PROSITE" id="PS50292">
    <property type="entry name" value="PEROXIDASE_3"/>
    <property type="match status" value="1"/>
</dbReference>
<comment type="caution">
    <text evidence="8">The sequence shown here is derived from an EMBL/GenBank/DDBJ whole genome shotgun (WGS) entry which is preliminary data.</text>
</comment>
<dbReference type="AlphaFoldDB" id="A0AAQ4DF80"/>
<keyword evidence="5" id="KW-0408">Iron</keyword>
<dbReference type="SUPFAM" id="SSF48113">
    <property type="entry name" value="Heme-dependent peroxidases"/>
    <property type="match status" value="1"/>
</dbReference>
<evidence type="ECO:0000256" key="5">
    <source>
        <dbReference type="PIRSR" id="PIRSR619791-2"/>
    </source>
</evidence>
<dbReference type="EMBL" id="JARKHS020031527">
    <property type="protein sequence ID" value="KAK8761120.1"/>
    <property type="molecule type" value="Genomic_DNA"/>
</dbReference>
<dbReference type="GO" id="GO:0006979">
    <property type="term" value="P:response to oxidative stress"/>
    <property type="evidence" value="ECO:0007669"/>
    <property type="project" value="InterPro"/>
</dbReference>
<keyword evidence="2" id="KW-0964">Secreted</keyword>
<feature type="chain" id="PRO_5043039599" description="Peroxidase" evidence="7">
    <location>
        <begin position="21"/>
        <end position="710"/>
    </location>
</feature>
<dbReference type="FunFam" id="1.10.640.10:FF:000003">
    <property type="entry name" value="chorion peroxidase"/>
    <property type="match status" value="1"/>
</dbReference>
<evidence type="ECO:0000256" key="6">
    <source>
        <dbReference type="SAM" id="MobiDB-lite"/>
    </source>
</evidence>
<gene>
    <name evidence="8" type="ORF">V5799_027617</name>
</gene>
<sequence length="710" mass="78381">PHQYVAAAVIMVACLSSVLSWQPSPAEIDAAAERARESLRVKRESDLNRLRTKREAGGHEVSGRSSSGCPFASERHAHTRRATKEAVQNAEVARLFEETTRELLKSADGAEARQDTNELGNGSVSGSALANTCPQPNLVCSSTKKYREADGSCNNIQKPGWGRAGSCMNRLLSPAYSDGISKPRVAANGAALPNARKISYTVHPDANNPATDITHMVMQVGQFIDHDFALAPLEPDPQEIVNLGNPNNVIDCCSAATRNMPECFSIDIPADDPFFSQFGRTCMNVPRSAPCSRCQLGYREQQDILTSYIDASQIYGSSQNDTTRLRLLSGGLLKYQQVAGAGALLPRSFYPTRDRCSDPSKGRYCFRAGDERVNEHPGLTSVHTIWLRHHNLLASYFAQNVNANDEALFQVTKRIVESQFQHIVYSEWLPAVIGSAAMTSFQLTPKTTGFTTYDPTVDATMLNEFAAAAFRLGHTLINGSFLLDTVNGLFTFELEENYFFPFNFYNGDLDDVILGLIKQRSQTFDKFVTTGVTHHLYRLRNESFGLDLIAINIQRARDHGIRPYVDYFKFCTNVAVTSFDQLKQYIDNNVVELYKQLYKDVRDIDLFTAGISEFSVSGGIVGPTFACILGHLFSRVKFGDRFFYEHGGQAGSFTSAQLAEIRKTTFARIICGASDTIQSLPKNVFRPVSASNPAASCSNGIPAPNYSLWL</sequence>